<dbReference type="OrthoDB" id="5871106at2759"/>
<organism evidence="1 2">
    <name type="scientific">Necator americanus</name>
    <name type="common">Human hookworm</name>
    <dbReference type="NCBI Taxonomy" id="51031"/>
    <lineage>
        <taxon>Eukaryota</taxon>
        <taxon>Metazoa</taxon>
        <taxon>Ecdysozoa</taxon>
        <taxon>Nematoda</taxon>
        <taxon>Chromadorea</taxon>
        <taxon>Rhabditida</taxon>
        <taxon>Rhabditina</taxon>
        <taxon>Rhabditomorpha</taxon>
        <taxon>Strongyloidea</taxon>
        <taxon>Ancylostomatidae</taxon>
        <taxon>Bunostominae</taxon>
        <taxon>Necator</taxon>
    </lineage>
</organism>
<proteinExistence type="predicted"/>
<dbReference type="EMBL" id="KI657646">
    <property type="protein sequence ID" value="ETN85903.1"/>
    <property type="molecule type" value="Genomic_DNA"/>
</dbReference>
<gene>
    <name evidence="1" type="ORF">NECAME_16584</name>
</gene>
<keyword evidence="2" id="KW-1185">Reference proteome</keyword>
<dbReference type="AlphaFoldDB" id="W2TVR6"/>
<protein>
    <submittedName>
        <fullName evidence="1">Uncharacterized protein</fullName>
    </submittedName>
</protein>
<evidence type="ECO:0000313" key="2">
    <source>
        <dbReference type="Proteomes" id="UP000053676"/>
    </source>
</evidence>
<dbReference type="STRING" id="51031.W2TVR6"/>
<dbReference type="KEGG" id="nai:NECAME_16584"/>
<sequence>MMAVQELWILLPSSRANKESEALFSSQHAYQDGNTLRIPINETSTEDLLDKFMTQALSGLMAAIASRRWASTPLRRGCVNRGGWRLPHPDILYFALIFA</sequence>
<evidence type="ECO:0000313" key="1">
    <source>
        <dbReference type="EMBL" id="ETN85903.1"/>
    </source>
</evidence>
<accession>W2TVR6</accession>
<dbReference type="Proteomes" id="UP000053676">
    <property type="component" value="Unassembled WGS sequence"/>
</dbReference>
<reference evidence="2" key="1">
    <citation type="journal article" date="2014" name="Nat. Genet.">
        <title>Genome of the human hookworm Necator americanus.</title>
        <authorList>
            <person name="Tang Y.T."/>
            <person name="Gao X."/>
            <person name="Rosa B.A."/>
            <person name="Abubucker S."/>
            <person name="Hallsworth-Pepin K."/>
            <person name="Martin J."/>
            <person name="Tyagi R."/>
            <person name="Heizer E."/>
            <person name="Zhang X."/>
            <person name="Bhonagiri-Palsikar V."/>
            <person name="Minx P."/>
            <person name="Warren W.C."/>
            <person name="Wang Q."/>
            <person name="Zhan B."/>
            <person name="Hotez P.J."/>
            <person name="Sternberg P.W."/>
            <person name="Dougall A."/>
            <person name="Gaze S.T."/>
            <person name="Mulvenna J."/>
            <person name="Sotillo J."/>
            <person name="Ranganathan S."/>
            <person name="Rabelo E.M."/>
            <person name="Wilson R.K."/>
            <person name="Felgner P.L."/>
            <person name="Bethony J."/>
            <person name="Hawdon J.M."/>
            <person name="Gasser R.B."/>
            <person name="Loukas A."/>
            <person name="Mitreva M."/>
        </authorList>
    </citation>
    <scope>NUCLEOTIDE SEQUENCE [LARGE SCALE GENOMIC DNA]</scope>
</reference>
<name>W2TVR6_NECAM</name>